<protein>
    <submittedName>
        <fullName evidence="3">(northern house mosquito) hypothetical protein</fullName>
    </submittedName>
</protein>
<proteinExistence type="predicted"/>
<evidence type="ECO:0000313" key="3">
    <source>
        <dbReference type="EMBL" id="CAG6569687.1"/>
    </source>
</evidence>
<dbReference type="EMBL" id="HBUE01282254">
    <property type="protein sequence ID" value="CAG6569687.1"/>
    <property type="molecule type" value="Transcribed_RNA"/>
</dbReference>
<feature type="transmembrane region" description="Helical" evidence="2">
    <location>
        <begin position="29"/>
        <end position="51"/>
    </location>
</feature>
<evidence type="ECO:0000256" key="2">
    <source>
        <dbReference type="SAM" id="Phobius"/>
    </source>
</evidence>
<keyword evidence="2" id="KW-1133">Transmembrane helix</keyword>
<dbReference type="AlphaFoldDB" id="A0A8D8JFU6"/>
<evidence type="ECO:0000256" key="1">
    <source>
        <dbReference type="SAM" id="MobiDB-lite"/>
    </source>
</evidence>
<organism evidence="3">
    <name type="scientific">Culex pipiens</name>
    <name type="common">House mosquito</name>
    <dbReference type="NCBI Taxonomy" id="7175"/>
    <lineage>
        <taxon>Eukaryota</taxon>
        <taxon>Metazoa</taxon>
        <taxon>Ecdysozoa</taxon>
        <taxon>Arthropoda</taxon>
        <taxon>Hexapoda</taxon>
        <taxon>Insecta</taxon>
        <taxon>Pterygota</taxon>
        <taxon>Neoptera</taxon>
        <taxon>Endopterygota</taxon>
        <taxon>Diptera</taxon>
        <taxon>Nematocera</taxon>
        <taxon>Culicoidea</taxon>
        <taxon>Culicidae</taxon>
        <taxon>Culicinae</taxon>
        <taxon>Culicini</taxon>
        <taxon>Culex</taxon>
        <taxon>Culex</taxon>
    </lineage>
</organism>
<dbReference type="EMBL" id="HBUE01010215">
    <property type="protein sequence ID" value="CAG6447965.1"/>
    <property type="molecule type" value="Transcribed_RNA"/>
</dbReference>
<keyword evidence="2" id="KW-0812">Transmembrane</keyword>
<name>A0A8D8JFU6_CULPI</name>
<dbReference type="EMBL" id="HBUE01010214">
    <property type="protein sequence ID" value="CAG6447962.1"/>
    <property type="molecule type" value="Transcribed_RNA"/>
</dbReference>
<dbReference type="EMBL" id="HBUE01010216">
    <property type="protein sequence ID" value="CAG6447968.1"/>
    <property type="molecule type" value="Transcribed_RNA"/>
</dbReference>
<dbReference type="EMBL" id="HBUE01176735">
    <property type="protein sequence ID" value="CAG6518155.1"/>
    <property type="molecule type" value="Transcribed_RNA"/>
</dbReference>
<feature type="region of interest" description="Disordered" evidence="1">
    <location>
        <begin position="61"/>
        <end position="84"/>
    </location>
</feature>
<reference evidence="3" key="1">
    <citation type="submission" date="2021-05" db="EMBL/GenBank/DDBJ databases">
        <authorList>
            <person name="Alioto T."/>
            <person name="Alioto T."/>
            <person name="Gomez Garrido J."/>
        </authorList>
    </citation>
    <scope>NUCLEOTIDE SEQUENCE</scope>
</reference>
<feature type="compositionally biased region" description="Basic residues" evidence="1">
    <location>
        <begin position="61"/>
        <end position="71"/>
    </location>
</feature>
<keyword evidence="2" id="KW-0472">Membrane</keyword>
<accession>A0A8D8JFU6</accession>
<sequence length="103" mass="12273">MLNFSYLLLSTVYFQSESKKKKRKTLLKALNIFILSVLAVFNYSIFFLCMCRITPRNKAKKNERKQYKRGHPISELDKQSKKSTSFRPILCERRNIMIECFLP</sequence>